<evidence type="ECO:0000256" key="5">
    <source>
        <dbReference type="PROSITE-ProRule" id="PRU00076"/>
    </source>
</evidence>
<dbReference type="PANTHER" id="PTHR24034:SF114">
    <property type="entry name" value="PROTEIN DISULFIDE ISOMERASE CRELD1"/>
    <property type="match status" value="1"/>
</dbReference>
<dbReference type="GO" id="GO:0005509">
    <property type="term" value="F:calcium ion binding"/>
    <property type="evidence" value="ECO:0007669"/>
    <property type="project" value="InterPro"/>
</dbReference>
<evidence type="ECO:0000313" key="8">
    <source>
        <dbReference type="Proteomes" id="UP000261600"/>
    </source>
</evidence>
<dbReference type="Proteomes" id="UP000261600">
    <property type="component" value="Unplaced"/>
</dbReference>
<feature type="domain" description="EGF-like" evidence="6">
    <location>
        <begin position="244"/>
        <end position="285"/>
    </location>
</feature>
<dbReference type="PROSITE" id="PS00010">
    <property type="entry name" value="ASX_HYDROXYL"/>
    <property type="match status" value="1"/>
</dbReference>
<comment type="caution">
    <text evidence="5">Lacks conserved residue(s) required for the propagation of feature annotation.</text>
</comment>
<dbReference type="PROSITE" id="PS01186">
    <property type="entry name" value="EGF_2"/>
    <property type="match status" value="1"/>
</dbReference>
<protein>
    <recommendedName>
        <fullName evidence="6">EGF-like domain-containing protein</fullName>
    </recommendedName>
</protein>
<keyword evidence="8" id="KW-1185">Reference proteome</keyword>
<dbReference type="Pfam" id="PF08357">
    <property type="entry name" value="SEFIR"/>
    <property type="match status" value="1"/>
</dbReference>
<evidence type="ECO:0000313" key="7">
    <source>
        <dbReference type="Ensembl" id="ENSMALP00000004741.1"/>
    </source>
</evidence>
<dbReference type="InterPro" id="IPR013568">
    <property type="entry name" value="SEFIR_dom"/>
</dbReference>
<evidence type="ECO:0000256" key="4">
    <source>
        <dbReference type="ARBA" id="ARBA00023157"/>
    </source>
</evidence>
<organism evidence="7 8">
    <name type="scientific">Monopterus albus</name>
    <name type="common">Swamp eel</name>
    <dbReference type="NCBI Taxonomy" id="43700"/>
    <lineage>
        <taxon>Eukaryota</taxon>
        <taxon>Metazoa</taxon>
        <taxon>Chordata</taxon>
        <taxon>Craniata</taxon>
        <taxon>Vertebrata</taxon>
        <taxon>Euteleostomi</taxon>
        <taxon>Actinopterygii</taxon>
        <taxon>Neopterygii</taxon>
        <taxon>Teleostei</taxon>
        <taxon>Neoteleostei</taxon>
        <taxon>Acanthomorphata</taxon>
        <taxon>Anabantaria</taxon>
        <taxon>Synbranchiformes</taxon>
        <taxon>Synbranchidae</taxon>
        <taxon>Monopterus</taxon>
    </lineage>
</organism>
<name>A0A3Q3IVG5_MONAL</name>
<dbReference type="PANTHER" id="PTHR24034">
    <property type="entry name" value="EGF-LIKE DOMAIN-CONTAINING PROTEIN"/>
    <property type="match status" value="1"/>
</dbReference>
<dbReference type="CDD" id="cd00054">
    <property type="entry name" value="EGF_CA"/>
    <property type="match status" value="2"/>
</dbReference>
<dbReference type="SUPFAM" id="SSF57184">
    <property type="entry name" value="Growth factor receptor domain"/>
    <property type="match status" value="1"/>
</dbReference>
<dbReference type="Gene3D" id="3.40.50.11530">
    <property type="match status" value="1"/>
</dbReference>
<dbReference type="PROSITE" id="PS50026">
    <property type="entry name" value="EGF_3"/>
    <property type="match status" value="1"/>
</dbReference>
<dbReference type="InterPro" id="IPR000742">
    <property type="entry name" value="EGF"/>
</dbReference>
<evidence type="ECO:0000256" key="2">
    <source>
        <dbReference type="ARBA" id="ARBA00022536"/>
    </source>
</evidence>
<accession>A0A3Q3IVG5</accession>
<keyword evidence="3" id="KW-0677">Repeat</keyword>
<evidence type="ECO:0000256" key="1">
    <source>
        <dbReference type="ARBA" id="ARBA00005897"/>
    </source>
</evidence>
<keyword evidence="4" id="KW-1015">Disulfide bond</keyword>
<reference evidence="7" key="2">
    <citation type="submission" date="2025-09" db="UniProtKB">
        <authorList>
            <consortium name="Ensembl"/>
        </authorList>
    </citation>
    <scope>IDENTIFICATION</scope>
</reference>
<dbReference type="Gene3D" id="2.10.220.10">
    <property type="entry name" value="Hormone Receptor, Insulin-like Growth Factor Receptor 1, Chain A, domain 2"/>
    <property type="match status" value="1"/>
</dbReference>
<evidence type="ECO:0000259" key="6">
    <source>
        <dbReference type="PROSITE" id="PS50026"/>
    </source>
</evidence>
<dbReference type="InterPro" id="IPR001881">
    <property type="entry name" value="EGF-like_Ca-bd_dom"/>
</dbReference>
<reference evidence="7" key="1">
    <citation type="submission" date="2025-08" db="UniProtKB">
        <authorList>
            <consortium name="Ensembl"/>
        </authorList>
    </citation>
    <scope>IDENTIFICATION</scope>
</reference>
<dbReference type="SMART" id="SM00179">
    <property type="entry name" value="EGF_CA"/>
    <property type="match status" value="2"/>
</dbReference>
<dbReference type="Ensembl" id="ENSMALT00000004851.1">
    <property type="protein sequence ID" value="ENSMALP00000004741.1"/>
    <property type="gene ID" value="ENSMALG00000003438.1"/>
</dbReference>
<dbReference type="InterPro" id="IPR006212">
    <property type="entry name" value="Furin_repeat"/>
</dbReference>
<evidence type="ECO:0000256" key="3">
    <source>
        <dbReference type="ARBA" id="ARBA00022737"/>
    </source>
</evidence>
<dbReference type="InterPro" id="IPR018097">
    <property type="entry name" value="EGF_Ca-bd_CS"/>
</dbReference>
<dbReference type="PROSITE" id="PS01187">
    <property type="entry name" value="EGF_CA"/>
    <property type="match status" value="2"/>
</dbReference>
<dbReference type="CDD" id="cd00064">
    <property type="entry name" value="FU"/>
    <property type="match status" value="1"/>
</dbReference>
<dbReference type="STRING" id="43700.ENSMALP00000004741"/>
<dbReference type="Pfam" id="PF07645">
    <property type="entry name" value="EGF_CA"/>
    <property type="match status" value="2"/>
</dbReference>
<dbReference type="InterPro" id="IPR000152">
    <property type="entry name" value="EGF-type_Asp/Asn_hydroxyl_site"/>
</dbReference>
<comment type="similarity">
    <text evidence="1">Belongs to the CRELD family.</text>
</comment>
<dbReference type="SMART" id="SM00181">
    <property type="entry name" value="EGF"/>
    <property type="match status" value="3"/>
</dbReference>
<dbReference type="InterPro" id="IPR050751">
    <property type="entry name" value="ECM_structural_protein"/>
</dbReference>
<dbReference type="SMART" id="SM00261">
    <property type="entry name" value="FU"/>
    <property type="match status" value="2"/>
</dbReference>
<keyword evidence="2 5" id="KW-0245">EGF-like domain</keyword>
<dbReference type="Gene3D" id="2.10.25.10">
    <property type="entry name" value="Laminin"/>
    <property type="match status" value="1"/>
</dbReference>
<proteinExistence type="inferred from homology"/>
<sequence length="356" mass="39508">LWLHAQLLEPNTRVVLVVTHKSLERTEEWAHQHKEVVTEDKSLPEKWSPYADVFTAALNIIQGHKQLGGAGERFILVKFDTHLHSHRNLPKLLQGLPLFKLPSQTEALLAELRSHKQLYLLKQAGQMGVRISHRSVLEAAWLCCLLAVQLHSCPDTCSKCSDPETNQCEECRAGWTLHNHTCVDIDECGTEMSNCSPNSYCFNTEGSFECRDCAPACVGCMGGGPARCRKCASGYRLTDSKCLDVDECSDRVLACHGLDELCINTAGSYRCDCAEGFIRKETVCDQEKGLFEDLQDDEVEVLQQMLFGVVLCALATLAAKGDLVYTSVFMGAVAAMAGYWLSDRGDRLLDSFLKGR</sequence>
<dbReference type="AlphaFoldDB" id="A0A3Q3IVG5"/>
<dbReference type="InterPro" id="IPR049883">
    <property type="entry name" value="NOTCH1_EGF-like"/>
</dbReference>
<dbReference type="InterPro" id="IPR009030">
    <property type="entry name" value="Growth_fac_rcpt_cys_sf"/>
</dbReference>